<proteinExistence type="predicted"/>
<feature type="chain" id="PRO_5043942268" evidence="1">
    <location>
        <begin position="19"/>
        <end position="76"/>
    </location>
</feature>
<evidence type="ECO:0000313" key="3">
    <source>
        <dbReference type="Proteomes" id="UP001153365"/>
    </source>
</evidence>
<keyword evidence="1" id="KW-0732">Signal</keyword>
<accession>A0AAV0ALJ6</accession>
<comment type="caution">
    <text evidence="2">The sequence shown here is derived from an EMBL/GenBank/DDBJ whole genome shotgun (WGS) entry which is preliminary data.</text>
</comment>
<feature type="signal peptide" evidence="1">
    <location>
        <begin position="1"/>
        <end position="18"/>
    </location>
</feature>
<dbReference type="AlphaFoldDB" id="A0AAV0ALJ6"/>
<name>A0AAV0ALJ6_PHAPC</name>
<dbReference type="EMBL" id="CALTRL010000770">
    <property type="protein sequence ID" value="CAH7669611.1"/>
    <property type="molecule type" value="Genomic_DNA"/>
</dbReference>
<organism evidence="2 3">
    <name type="scientific">Phakopsora pachyrhizi</name>
    <name type="common">Asian soybean rust disease fungus</name>
    <dbReference type="NCBI Taxonomy" id="170000"/>
    <lineage>
        <taxon>Eukaryota</taxon>
        <taxon>Fungi</taxon>
        <taxon>Dikarya</taxon>
        <taxon>Basidiomycota</taxon>
        <taxon>Pucciniomycotina</taxon>
        <taxon>Pucciniomycetes</taxon>
        <taxon>Pucciniales</taxon>
        <taxon>Phakopsoraceae</taxon>
        <taxon>Phakopsora</taxon>
    </lineage>
</organism>
<sequence>MAIVGQAGIGWAVLPVLGLPANETGGISWSWLVSGCHKTKWGGESWDWLGTTYGHAIDWMAGLGLLSIKQGGGRDG</sequence>
<reference evidence="2" key="1">
    <citation type="submission" date="2022-06" db="EMBL/GenBank/DDBJ databases">
        <authorList>
            <consortium name="SYNGENTA / RWTH Aachen University"/>
        </authorList>
    </citation>
    <scope>NUCLEOTIDE SEQUENCE</scope>
</reference>
<protein>
    <submittedName>
        <fullName evidence="2">Uncharacterized protein</fullName>
    </submittedName>
</protein>
<keyword evidence="3" id="KW-1185">Reference proteome</keyword>
<dbReference type="Proteomes" id="UP001153365">
    <property type="component" value="Unassembled WGS sequence"/>
</dbReference>
<evidence type="ECO:0000256" key="1">
    <source>
        <dbReference type="SAM" id="SignalP"/>
    </source>
</evidence>
<gene>
    <name evidence="2" type="ORF">PPACK8108_LOCUS4252</name>
</gene>
<evidence type="ECO:0000313" key="2">
    <source>
        <dbReference type="EMBL" id="CAH7669611.1"/>
    </source>
</evidence>